<feature type="compositionally biased region" description="Basic residues" evidence="1">
    <location>
        <begin position="38"/>
        <end position="55"/>
    </location>
</feature>
<evidence type="ECO:0000313" key="2">
    <source>
        <dbReference type="EMBL" id="CAG5992355.1"/>
    </source>
</evidence>
<reference evidence="2" key="1">
    <citation type="submission" date="2021-05" db="EMBL/GenBank/DDBJ databases">
        <authorList>
            <person name="Tigano A."/>
        </authorList>
    </citation>
    <scope>NUCLEOTIDE SEQUENCE</scope>
</reference>
<evidence type="ECO:0000313" key="3">
    <source>
        <dbReference type="Proteomes" id="UP000677803"/>
    </source>
</evidence>
<organism evidence="2 3">
    <name type="scientific">Menidia menidia</name>
    <name type="common">Atlantic silverside</name>
    <dbReference type="NCBI Taxonomy" id="238744"/>
    <lineage>
        <taxon>Eukaryota</taxon>
        <taxon>Metazoa</taxon>
        <taxon>Chordata</taxon>
        <taxon>Craniata</taxon>
        <taxon>Vertebrata</taxon>
        <taxon>Euteleostomi</taxon>
        <taxon>Actinopterygii</taxon>
        <taxon>Neopterygii</taxon>
        <taxon>Teleostei</taxon>
        <taxon>Neoteleostei</taxon>
        <taxon>Acanthomorphata</taxon>
        <taxon>Ovalentaria</taxon>
        <taxon>Atherinomorphae</taxon>
        <taxon>Atheriniformes</taxon>
        <taxon>Atherinopsidae</taxon>
        <taxon>Menidiinae</taxon>
        <taxon>Menidia</taxon>
    </lineage>
</organism>
<evidence type="ECO:0000256" key="1">
    <source>
        <dbReference type="SAM" id="MobiDB-lite"/>
    </source>
</evidence>
<accession>A0A8S4BL86</accession>
<keyword evidence="3" id="KW-1185">Reference proteome</keyword>
<feature type="region of interest" description="Disordered" evidence="1">
    <location>
        <begin position="23"/>
        <end position="61"/>
    </location>
</feature>
<proteinExistence type="predicted"/>
<name>A0A8S4BL86_9TELE</name>
<gene>
    <name evidence="2" type="ORF">MMEN_LOCUS17641</name>
</gene>
<comment type="caution">
    <text evidence="2">The sequence shown here is derived from an EMBL/GenBank/DDBJ whole genome shotgun (WGS) entry which is preliminary data.</text>
</comment>
<sequence length="77" mass="8830">FLLFVWGGLAQGWYGAKLEHQSEQKTGKKYAHGQQQQHTKKKNPRIGRRRPRHRPPAASPPDGHVICRPWCCFIDAA</sequence>
<protein>
    <submittedName>
        <fullName evidence="2">(Atlantic silverside) hypothetical protein</fullName>
    </submittedName>
</protein>
<dbReference type="Proteomes" id="UP000677803">
    <property type="component" value="Unassembled WGS sequence"/>
</dbReference>
<feature type="non-terminal residue" evidence="2">
    <location>
        <position position="1"/>
    </location>
</feature>
<dbReference type="AlphaFoldDB" id="A0A8S4BL86"/>
<dbReference type="EMBL" id="CAJRST010036666">
    <property type="protein sequence ID" value="CAG5992355.1"/>
    <property type="molecule type" value="Genomic_DNA"/>
</dbReference>